<dbReference type="Proteomes" id="UP000256977">
    <property type="component" value="Unassembled WGS sequence"/>
</dbReference>
<accession>A0A3D9JQQ1</accession>
<dbReference type="GO" id="GO:0051782">
    <property type="term" value="P:negative regulation of cell division"/>
    <property type="evidence" value="ECO:0007669"/>
    <property type="project" value="TreeGrafter"/>
</dbReference>
<dbReference type="SUPFAM" id="SSF52540">
    <property type="entry name" value="P-loop containing nucleoside triphosphate hydrolases"/>
    <property type="match status" value="1"/>
</dbReference>
<dbReference type="EMBL" id="QRDZ01000012">
    <property type="protein sequence ID" value="RED76305.1"/>
    <property type="molecule type" value="Genomic_DNA"/>
</dbReference>
<dbReference type="GO" id="GO:0005524">
    <property type="term" value="F:ATP binding"/>
    <property type="evidence" value="ECO:0007669"/>
    <property type="project" value="TreeGrafter"/>
</dbReference>
<dbReference type="Gene3D" id="3.40.50.10850">
    <property type="entry name" value="Ntrc-like two-domain protein"/>
    <property type="match status" value="1"/>
</dbReference>
<dbReference type="Gene3D" id="3.40.50.300">
    <property type="entry name" value="P-loop containing nucleotide triphosphate hydrolases"/>
    <property type="match status" value="1"/>
</dbReference>
<sequence>MIRRLVLAAEDREYVAKLAEYLREEEKDWEVTACTYDGALRRELRNGGKIDALIGERGLVGQALSEGGQPGKTIILTDGHEAAEEGWQNMDRYQPLPALLSGIRGALGLEAAKLKEGCRIWTVFSASGGAGKTTVALNLVRQAGERGQRVLYLNLEELNATSLLFGRGEPDGLSRLLYALQARPEQWGELSQQLCRHQSQLRADYIDAPEHPGERLALTPELTGALLDKLKSDGRYDAIVVDPDSGSGEWHCSLLEASDRVVWLILDDAYCLQKAEKLLQYWEPRLGKSAYKLILVLNKAVGGQPVNRCTLAGAGPELALPYIPQWKAVDQPGRWLSSPVFSGAVDRLLDKMEPRTGGSAKRGR</sequence>
<proteinExistence type="predicted"/>
<keyword evidence="2" id="KW-1185">Reference proteome</keyword>
<dbReference type="PANTHER" id="PTHR43384:SF13">
    <property type="entry name" value="SLR0110 PROTEIN"/>
    <property type="match status" value="1"/>
</dbReference>
<comment type="caution">
    <text evidence="1">The sequence shown here is derived from an EMBL/GenBank/DDBJ whole genome shotgun (WGS) entry which is preliminary data.</text>
</comment>
<dbReference type="InterPro" id="IPR027417">
    <property type="entry name" value="P-loop_NTPase"/>
</dbReference>
<dbReference type="InterPro" id="IPR050625">
    <property type="entry name" value="ParA/MinD_ATPase"/>
</dbReference>
<dbReference type="PANTHER" id="PTHR43384">
    <property type="entry name" value="SEPTUM SITE-DETERMINING PROTEIN MIND HOMOLOG, CHLOROPLASTIC-RELATED"/>
    <property type="match status" value="1"/>
</dbReference>
<dbReference type="GO" id="GO:0005829">
    <property type="term" value="C:cytosol"/>
    <property type="evidence" value="ECO:0007669"/>
    <property type="project" value="TreeGrafter"/>
</dbReference>
<evidence type="ECO:0000313" key="2">
    <source>
        <dbReference type="Proteomes" id="UP000256977"/>
    </source>
</evidence>
<dbReference type="GO" id="GO:0009898">
    <property type="term" value="C:cytoplasmic side of plasma membrane"/>
    <property type="evidence" value="ECO:0007669"/>
    <property type="project" value="TreeGrafter"/>
</dbReference>
<reference evidence="1 2" key="1">
    <citation type="submission" date="2018-07" db="EMBL/GenBank/DDBJ databases">
        <title>Genomic Encyclopedia of Type Strains, Phase III (KMG-III): the genomes of soil and plant-associated and newly described type strains.</title>
        <authorList>
            <person name="Whitman W."/>
        </authorList>
    </citation>
    <scope>NUCLEOTIDE SEQUENCE [LARGE SCALE GENOMIC DNA]</scope>
    <source>
        <strain evidence="1 2">CECT 7287</strain>
    </source>
</reference>
<gene>
    <name evidence="1" type="ORF">DFP98_11222</name>
</gene>
<dbReference type="GO" id="GO:0016887">
    <property type="term" value="F:ATP hydrolysis activity"/>
    <property type="evidence" value="ECO:0007669"/>
    <property type="project" value="TreeGrafter"/>
</dbReference>
<protein>
    <submittedName>
        <fullName evidence="1">AAA domain-containing protein</fullName>
    </submittedName>
</protein>
<dbReference type="OrthoDB" id="3035369at2"/>
<dbReference type="AlphaFoldDB" id="A0A3D9JQQ1"/>
<evidence type="ECO:0000313" key="1">
    <source>
        <dbReference type="EMBL" id="RED76305.1"/>
    </source>
</evidence>
<name>A0A3D9JQQ1_9BACL</name>
<organism evidence="1 2">
    <name type="scientific">Cohnella phaseoli</name>
    <dbReference type="NCBI Taxonomy" id="456490"/>
    <lineage>
        <taxon>Bacteria</taxon>
        <taxon>Bacillati</taxon>
        <taxon>Bacillota</taxon>
        <taxon>Bacilli</taxon>
        <taxon>Bacillales</taxon>
        <taxon>Paenibacillaceae</taxon>
        <taxon>Cohnella</taxon>
    </lineage>
</organism>
<dbReference type="RefSeq" id="WP_116061605.1">
    <property type="nucleotide sequence ID" value="NZ_QRDZ01000012.1"/>
</dbReference>